<organism evidence="7 8">
    <name type="scientific">Musa troglodytarum</name>
    <name type="common">fe'i banana</name>
    <dbReference type="NCBI Taxonomy" id="320322"/>
    <lineage>
        <taxon>Eukaryota</taxon>
        <taxon>Viridiplantae</taxon>
        <taxon>Streptophyta</taxon>
        <taxon>Embryophyta</taxon>
        <taxon>Tracheophyta</taxon>
        <taxon>Spermatophyta</taxon>
        <taxon>Magnoliopsida</taxon>
        <taxon>Liliopsida</taxon>
        <taxon>Zingiberales</taxon>
        <taxon>Musaceae</taxon>
        <taxon>Musa</taxon>
    </lineage>
</organism>
<proteinExistence type="inferred from homology"/>
<evidence type="ECO:0000313" key="7">
    <source>
        <dbReference type="EMBL" id="URE08232.1"/>
    </source>
</evidence>
<evidence type="ECO:0000256" key="2">
    <source>
        <dbReference type="ARBA" id="ARBA00005476"/>
    </source>
</evidence>
<dbReference type="Pfam" id="PF16876">
    <property type="entry name" value="Lipin_mid"/>
    <property type="match status" value="1"/>
</dbReference>
<dbReference type="Pfam" id="PF08235">
    <property type="entry name" value="LNS2"/>
    <property type="match status" value="1"/>
</dbReference>
<evidence type="ECO:0000256" key="5">
    <source>
        <dbReference type="SAM" id="MobiDB-lite"/>
    </source>
</evidence>
<protein>
    <recommendedName>
        <fullName evidence="3">phosphatidate phosphatase</fullName>
        <ecNumber evidence="3">3.1.3.4</ecNumber>
    </recommendedName>
</protein>
<name>A0A9E7G9D2_9LILI</name>
<dbReference type="SMART" id="SM00775">
    <property type="entry name" value="LNS2"/>
    <property type="match status" value="1"/>
</dbReference>
<gene>
    <name evidence="7" type="ORF">MUK42_23549</name>
</gene>
<dbReference type="Pfam" id="PF05705">
    <property type="entry name" value="DUF829"/>
    <property type="match status" value="2"/>
</dbReference>
<feature type="domain" description="LNS2/PITP" evidence="6">
    <location>
        <begin position="1476"/>
        <end position="1632"/>
    </location>
</feature>
<evidence type="ECO:0000256" key="3">
    <source>
        <dbReference type="ARBA" id="ARBA00012638"/>
    </source>
</evidence>
<dbReference type="EC" id="3.1.3.4" evidence="3"/>
<sequence length="1677" mass="185641">MWWDGGRFYWGSKEGREGIVVVFAWLSSQERHLKPYVQLYSSFGWRSLVCHIDFLTLFLPEKAASLADGVLRELLQELKISPSPIVFAAFSGGPKGCMYKVLQLIDQQCKGQLDLHDYQLVKDSLCGQIYDSTPVDFTSDLGTRFVLHPSVLKRPQPPRVVSWMAKALATGLDTLFISRFEAERADYWQTLYSSVNVGPFLIFCSEDDELAPFEVICNFAQHLQELGGDVKLIKWNSSPHVGHYKLHASDYRAGVSELLVKAATVYSQRRKKSQDLQCPLISQSVCNLHKVAASSNESLKRVAIDPSDHFFLPSSMEYNGTKESSLQNGELFHMQNIPSINAHGVLGQLLFDPDGVAIGPRGSYKDDCSECGLESGELFWLVILPSFCSFPCQRRILRVLDIFDVLFSGFLEISWTEGKKMYAVGKIGSYISRGVYTVSGPFHPFGGAVDIIVVQQQDGSYKSSPWYVRFGKFQGVLKTKEKVVRISVNGVEAGFNMFLDHKGEAFFLRDAAAGEPEPVLSPPTSGDETEERVENGGFKKIRSFDVEGGQKELVTRVDNGNGKLVTRTSSRRSAILGLVFGRKSIKENGKGGNVDRVSSMERAEIAADLLEVKWSTNLKSNDQRSDSTQVKSSEDSGMNVCVADEEHDSQTTLLNDDLNGDEKLDSHGEGMDDDFRRSISSRNCSEEERDNDPSCPRVTEETTETYISETGDREISDQSNCEFVFRNPVVEPNLYSDATSCDAFVSHDEELGDAHGNLMLSEKNSEEETSQEKVVQISTLEVSDTTDRNQLISESVTAQSDKIDNENPGSAAYYDDTEQLHTGSSVGSTGGIFICDSDRNGITSSSYHETVESLAARINFSDDKPSEHLDFLSGGAEQCENGFLCDTSNMVQEVSDLLASSASLSKENSDRCHDQGLETSRVTESYVFEKSQCDYTRNGAFEDSDNSVFITESVSNLSSEQFSSCIPSLYNQQLLSCEDEVISTDAIAEESSHDKETDFQQIDLFGNHHQMRERKAVCVTSFPFYVSNDPLNSGSSAESHSICDIPNSCNSSNVTQKIGNFDVGINLKRSYSFEEINVAQDFGISSPTEVAEYHVPCSDILEDVQFPFSDIDNFNTKDIDTELSNNNKGVNAEHQLTSTAYCDLEEQDLQIKNPKLPLEGISDVLISPSSPISIQGCKTSSREPELSSRSLPVIRSHIKDLEGSDLCSMSCSLESKTDICKLDMLKNEDSSSSRLVAELQTEAMQGYTSVAAATASSVQNEEEQKGTLANPTVELSLCKQLLFEGMGAGAARQVFDAEKVNLGQFSALGPSLLKNEKLVVRIGDRYFPWNAAAPIILGMVCFGQEIILEPQGMIPVDGDEEKNRASRSITPSRGSWLWPFLKRSKTITNAHATSKGTNEMDVDLASQRTGNMTQQSDMLQAKNSKTVQSLTPTSDEIASLNLKEGQNVVTFSFSTPVLGSQQVDARIYLWKWNTRIVISDVDGTITRSDVLGQFMPLVGIDWSQTGVAHLFSAIKDNGYQLLFLSARAISQAHLTRQFLFNLKQDGKALPDGPVVISPDGLFPSLYREVIRRAPHEFKISCLEAIKALFPPDCNPFYAGFGNRDTDEISYLKVGIPIGKIFIINPKGQVAVNRRVDTRSYASLHELVNGIFPPMSSLEQEDYNSWNFWKLPLPEVEI</sequence>
<dbReference type="InterPro" id="IPR031703">
    <property type="entry name" value="Lipin_mid"/>
</dbReference>
<evidence type="ECO:0000259" key="6">
    <source>
        <dbReference type="SMART" id="SM00775"/>
    </source>
</evidence>
<dbReference type="InterPro" id="IPR036412">
    <property type="entry name" value="HAD-like_sf"/>
</dbReference>
<dbReference type="InterPro" id="IPR008547">
    <property type="entry name" value="DUF829_TMEM53"/>
</dbReference>
<dbReference type="InterPro" id="IPR007651">
    <property type="entry name" value="Lipin_N"/>
</dbReference>
<accession>A0A9E7G9D2</accession>
<keyword evidence="4" id="KW-0378">Hydrolase</keyword>
<dbReference type="InterPro" id="IPR013209">
    <property type="entry name" value="LNS2"/>
</dbReference>
<dbReference type="Proteomes" id="UP001055439">
    <property type="component" value="Chromosome 6"/>
</dbReference>
<dbReference type="EMBL" id="CP097508">
    <property type="protein sequence ID" value="URE08232.1"/>
    <property type="molecule type" value="Genomic_DNA"/>
</dbReference>
<feature type="compositionally biased region" description="Basic and acidic residues" evidence="5">
    <location>
        <begin position="660"/>
        <end position="677"/>
    </location>
</feature>
<dbReference type="PANTHER" id="PTHR12181">
    <property type="entry name" value="LIPIN"/>
    <property type="match status" value="1"/>
</dbReference>
<evidence type="ECO:0000256" key="4">
    <source>
        <dbReference type="ARBA" id="ARBA00022801"/>
    </source>
</evidence>
<dbReference type="PANTHER" id="PTHR12181:SF12">
    <property type="entry name" value="PHOSPHATIDATE PHOSPHATASE"/>
    <property type="match status" value="1"/>
</dbReference>
<reference evidence="7" key="1">
    <citation type="submission" date="2022-05" db="EMBL/GenBank/DDBJ databases">
        <title>The Musa troglodytarum L. genome provides insights into the mechanism of non-climacteric behaviour and enrichment of carotenoids.</title>
        <authorList>
            <person name="Wang J."/>
        </authorList>
    </citation>
    <scope>NUCLEOTIDE SEQUENCE</scope>
    <source>
        <tissue evidence="7">Leaf</tissue>
    </source>
</reference>
<evidence type="ECO:0000256" key="1">
    <source>
        <dbReference type="ARBA" id="ARBA00001946"/>
    </source>
</evidence>
<comment type="similarity">
    <text evidence="2">Belongs to the lipin family.</text>
</comment>
<dbReference type="InterPro" id="IPR029058">
    <property type="entry name" value="AB_hydrolase_fold"/>
</dbReference>
<dbReference type="SUPFAM" id="SSF56784">
    <property type="entry name" value="HAD-like"/>
    <property type="match status" value="1"/>
</dbReference>
<comment type="cofactor">
    <cofactor evidence="1">
        <name>Mg(2+)</name>
        <dbReference type="ChEBI" id="CHEBI:18420"/>
    </cofactor>
</comment>
<dbReference type="InterPro" id="IPR026058">
    <property type="entry name" value="LIPIN"/>
</dbReference>
<dbReference type="Pfam" id="PF04571">
    <property type="entry name" value="Lipin_N"/>
    <property type="match status" value="1"/>
</dbReference>
<evidence type="ECO:0000313" key="8">
    <source>
        <dbReference type="Proteomes" id="UP001055439"/>
    </source>
</evidence>
<dbReference type="SUPFAM" id="SSF53474">
    <property type="entry name" value="alpha/beta-Hydrolases"/>
    <property type="match status" value="1"/>
</dbReference>
<keyword evidence="8" id="KW-1185">Reference proteome</keyword>
<dbReference type="OrthoDB" id="4567at2759"/>
<feature type="region of interest" description="Disordered" evidence="5">
    <location>
        <begin position="648"/>
        <end position="714"/>
    </location>
</feature>
<dbReference type="InterPro" id="IPR031315">
    <property type="entry name" value="LNS2/PITP"/>
</dbReference>
<dbReference type="GO" id="GO:0008195">
    <property type="term" value="F:phosphatidate phosphatase activity"/>
    <property type="evidence" value="ECO:0007669"/>
    <property type="project" value="UniProtKB-EC"/>
</dbReference>